<evidence type="ECO:0000259" key="2">
    <source>
        <dbReference type="Pfam" id="PF01627"/>
    </source>
</evidence>
<keyword evidence="1" id="KW-0902">Two-component regulatory system</keyword>
<evidence type="ECO:0000313" key="4">
    <source>
        <dbReference type="Proteomes" id="UP000029227"/>
    </source>
</evidence>
<dbReference type="AlphaFoldDB" id="A0A090R3T5"/>
<evidence type="ECO:0000313" key="3">
    <source>
        <dbReference type="EMBL" id="GAL02302.1"/>
    </source>
</evidence>
<proteinExistence type="predicted"/>
<name>A0A090R3T5_9GAMM</name>
<dbReference type="EMBL" id="BBMN01000001">
    <property type="protein sequence ID" value="GAL02302.1"/>
    <property type="molecule type" value="Genomic_DNA"/>
</dbReference>
<sequence>MINYAALCDAMDGDEDVISMLIELYMAEHGDDIALMKQHYRNNAMDELFITVHSLKGVLLTLCEEHATVQLEPVETLCKRGDKPAPAVMEAFIPKCKTSISK</sequence>
<comment type="caution">
    <text evidence="3">The sequence shown here is derived from an EMBL/GenBank/DDBJ whole genome shotgun (WGS) entry which is preliminary data.</text>
</comment>
<evidence type="ECO:0000256" key="1">
    <source>
        <dbReference type="ARBA" id="ARBA00023012"/>
    </source>
</evidence>
<dbReference type="InterPro" id="IPR008207">
    <property type="entry name" value="Sig_transdc_His_kin_Hpt_dom"/>
</dbReference>
<dbReference type="Gene3D" id="1.20.120.160">
    <property type="entry name" value="HPT domain"/>
    <property type="match status" value="1"/>
</dbReference>
<accession>A0A090R3T5</accession>
<gene>
    <name evidence="3" type="ORF">JCM19237_5195</name>
</gene>
<dbReference type="Pfam" id="PF01627">
    <property type="entry name" value="Hpt"/>
    <property type="match status" value="1"/>
</dbReference>
<dbReference type="GO" id="GO:0000160">
    <property type="term" value="P:phosphorelay signal transduction system"/>
    <property type="evidence" value="ECO:0007669"/>
    <property type="project" value="UniProtKB-KW"/>
</dbReference>
<dbReference type="STRING" id="754436.JCM19237_5195"/>
<reference evidence="3 4" key="1">
    <citation type="journal article" date="2014" name="Genome Announc.">
        <title>Draft Genome Sequences of Two Vibrionaceae Species, Vibrio ponticus C121 and Photobacterium aphoticum C119, Isolated as Coral Reef Microbiota.</title>
        <authorList>
            <person name="Al-saari N."/>
            <person name="Meirelles P.M."/>
            <person name="Mino S."/>
            <person name="Suda W."/>
            <person name="Oshima K."/>
            <person name="Hattori M."/>
            <person name="Ohkuma M."/>
            <person name="Thompson F.L."/>
            <person name="Gomez-Gil B."/>
            <person name="Sawabe T."/>
            <person name="Sawabe T."/>
        </authorList>
    </citation>
    <scope>NUCLEOTIDE SEQUENCE [LARGE SCALE GENOMIC DNA]</scope>
    <source>
        <strain evidence="3 4">JCM 19237</strain>
    </source>
</reference>
<dbReference type="Proteomes" id="UP000029227">
    <property type="component" value="Unassembled WGS sequence"/>
</dbReference>
<feature type="domain" description="HPt" evidence="2">
    <location>
        <begin position="21"/>
        <end position="87"/>
    </location>
</feature>
<protein>
    <submittedName>
        <fullName evidence="3">HPT domain containing protein</fullName>
    </submittedName>
</protein>
<dbReference type="GO" id="GO:0004672">
    <property type="term" value="F:protein kinase activity"/>
    <property type="evidence" value="ECO:0007669"/>
    <property type="project" value="UniProtKB-ARBA"/>
</dbReference>
<organism evidence="3 4">
    <name type="scientific">Photobacterium aphoticum</name>
    <dbReference type="NCBI Taxonomy" id="754436"/>
    <lineage>
        <taxon>Bacteria</taxon>
        <taxon>Pseudomonadati</taxon>
        <taxon>Pseudomonadota</taxon>
        <taxon>Gammaproteobacteria</taxon>
        <taxon>Vibrionales</taxon>
        <taxon>Vibrionaceae</taxon>
        <taxon>Photobacterium</taxon>
    </lineage>
</organism>
<dbReference type="InterPro" id="IPR036641">
    <property type="entry name" value="HPT_dom_sf"/>
</dbReference>
<dbReference type="SUPFAM" id="SSF47226">
    <property type="entry name" value="Histidine-containing phosphotransfer domain, HPT domain"/>
    <property type="match status" value="1"/>
</dbReference>